<dbReference type="Proteomes" id="UP000028521">
    <property type="component" value="Unassembled WGS sequence"/>
</dbReference>
<protein>
    <recommendedName>
        <fullName evidence="4">Lipoprotein</fullName>
    </recommendedName>
</protein>
<reference evidence="3" key="2">
    <citation type="submission" date="2014-07" db="EMBL/GenBank/DDBJ databases">
        <title>Genome sequence of Mangrovimonas yunxiaonensis.</title>
        <authorList>
            <person name="Li Y."/>
            <person name="Zheng T."/>
        </authorList>
    </citation>
    <scope>NUCLEOTIDE SEQUENCE [LARGE SCALE GENOMIC DNA]</scope>
    <source>
        <strain evidence="3">LY01</strain>
    </source>
</reference>
<dbReference type="RefSeq" id="WP_036117639.1">
    <property type="nucleotide sequence ID" value="NZ_BMET01000008.1"/>
</dbReference>
<keyword evidence="3" id="KW-1185">Reference proteome</keyword>
<dbReference type="PROSITE" id="PS51257">
    <property type="entry name" value="PROKAR_LIPOPROTEIN"/>
    <property type="match status" value="1"/>
</dbReference>
<dbReference type="STRING" id="1197477.IA57_00185"/>
<comment type="caution">
    <text evidence="2">The sequence shown here is derived from an EMBL/GenBank/DDBJ whole genome shotgun (WGS) entry which is preliminary data.</text>
</comment>
<evidence type="ECO:0000313" key="3">
    <source>
        <dbReference type="Proteomes" id="UP000028521"/>
    </source>
</evidence>
<reference evidence="2 3" key="1">
    <citation type="journal article" date="2014" name="Genome Announc.">
        <title>Draft Genome Sequence of the Algicidal Bacterium Mangrovimonas yunxiaonensis Strain LY01.</title>
        <authorList>
            <person name="Li Y."/>
            <person name="Zhu H."/>
            <person name="Li C."/>
            <person name="Zhang H."/>
            <person name="Chen Z."/>
            <person name="Zheng W."/>
            <person name="Xu H."/>
            <person name="Zheng T."/>
        </authorList>
    </citation>
    <scope>NUCLEOTIDE SEQUENCE [LARGE SCALE GENOMIC DNA]</scope>
    <source>
        <strain evidence="2 3">LY01</strain>
    </source>
</reference>
<dbReference type="AlphaFoldDB" id="A0A084TN11"/>
<dbReference type="EMBL" id="JPFK01000002">
    <property type="protein sequence ID" value="KFB02097.1"/>
    <property type="molecule type" value="Genomic_DNA"/>
</dbReference>
<accession>A0A084TN11</accession>
<feature type="compositionally biased region" description="Acidic residues" evidence="1">
    <location>
        <begin position="218"/>
        <end position="235"/>
    </location>
</feature>
<evidence type="ECO:0000256" key="1">
    <source>
        <dbReference type="SAM" id="MobiDB-lite"/>
    </source>
</evidence>
<proteinExistence type="predicted"/>
<evidence type="ECO:0000313" key="2">
    <source>
        <dbReference type="EMBL" id="KFB02097.1"/>
    </source>
</evidence>
<feature type="region of interest" description="Disordered" evidence="1">
    <location>
        <begin position="140"/>
        <end position="238"/>
    </location>
</feature>
<dbReference type="OrthoDB" id="1159446at2"/>
<gene>
    <name evidence="2" type="ORF">IA57_00185</name>
</gene>
<organism evidence="2 3">
    <name type="scientific">Mangrovimonas yunxiaonensis</name>
    <dbReference type="NCBI Taxonomy" id="1197477"/>
    <lineage>
        <taxon>Bacteria</taxon>
        <taxon>Pseudomonadati</taxon>
        <taxon>Bacteroidota</taxon>
        <taxon>Flavobacteriia</taxon>
        <taxon>Flavobacteriales</taxon>
        <taxon>Flavobacteriaceae</taxon>
        <taxon>Mangrovimonas</taxon>
    </lineage>
</organism>
<feature type="compositionally biased region" description="Acidic residues" evidence="1">
    <location>
        <begin position="191"/>
        <end position="210"/>
    </location>
</feature>
<evidence type="ECO:0008006" key="4">
    <source>
        <dbReference type="Google" id="ProtNLM"/>
    </source>
</evidence>
<dbReference type="eggNOG" id="COG0545">
    <property type="taxonomic scope" value="Bacteria"/>
</dbReference>
<name>A0A084TN11_9FLAO</name>
<sequence>MRKYVLLFGLLTSFLSCDDGDVFTVSLDFDDTFNICGDVVFYKTKSDPNESLSLKVTSPINSLEDIIATEPIVDGDLTLVQLVNPEITGTINGSSNAFNYRTYNSAVGNNAFCSDVPPSNLNIAEDYSSTSGTFTITTTLIEDDNDGIPAEMEDRNGNGDLNDDDTDGDGIPNYLDEDDDGDNVLTKTELIDSDLVDSNNDGDNDDDTDNDPLTNPVDTDDDGVPNYLDNDDDGDGILTINEENQTQNQNPANDFTNPNVADYLNPDVSTEVLATEYRTHEIKQVFVIDIFIENISFSNLNQSTFDFGTKEISTESRDFTPEF</sequence>